<dbReference type="Proteomes" id="UP000034881">
    <property type="component" value="Unassembled WGS sequence"/>
</dbReference>
<name>A0A0G0TUC6_9BACT</name>
<gene>
    <name evidence="2" type="ORF">UT77_C0010G0028</name>
</gene>
<evidence type="ECO:0000313" key="2">
    <source>
        <dbReference type="EMBL" id="KKR41502.1"/>
    </source>
</evidence>
<keyword evidence="1" id="KW-0812">Transmembrane</keyword>
<accession>A0A0G0TUC6</accession>
<feature type="transmembrane region" description="Helical" evidence="1">
    <location>
        <begin position="12"/>
        <end position="35"/>
    </location>
</feature>
<keyword evidence="1" id="KW-0472">Membrane</keyword>
<evidence type="ECO:0000313" key="3">
    <source>
        <dbReference type="Proteomes" id="UP000034881"/>
    </source>
</evidence>
<keyword evidence="1" id="KW-1133">Transmembrane helix</keyword>
<sequence>MKKIKKILAKAVPLWMVILITINSTMIMGIAQYYLMRAELRRNLSELAKTTKSPEDLVTILKQEVLPQDGYTTSLKWKDLGKQLVESGAIDKKKYEEIFTSTSDGADHMKYLNEASEDNIRIDEKNSRFMVNTFWALGLVQKSKVLDEGPMKTGGTPTENFASTGGWTLGAKPVMEIYSSRELLPLNSFQQDLVKKIAENVFRPCCGNSTAFPDCNHGMAALGYIEWAIYNGLPEEQIYKDLLAFNVFWFPQNYVEMAVYFDKNGTKWKNVDPKLALGSEYSSAQGAQRIKQSVQSVPGLQIQGGGCGV</sequence>
<comment type="caution">
    <text evidence="2">The sequence shown here is derived from an EMBL/GenBank/DDBJ whole genome shotgun (WGS) entry which is preliminary data.</text>
</comment>
<evidence type="ECO:0000256" key="1">
    <source>
        <dbReference type="SAM" id="Phobius"/>
    </source>
</evidence>
<organism evidence="2 3">
    <name type="scientific">Candidatus Daviesbacteria bacterium GW2011_GWC2_40_12</name>
    <dbReference type="NCBI Taxonomy" id="1618431"/>
    <lineage>
        <taxon>Bacteria</taxon>
        <taxon>Candidatus Daviesiibacteriota</taxon>
    </lineage>
</organism>
<dbReference type="AlphaFoldDB" id="A0A0G0TUC6"/>
<reference evidence="2 3" key="1">
    <citation type="journal article" date="2015" name="Nature">
        <title>rRNA introns, odd ribosomes, and small enigmatic genomes across a large radiation of phyla.</title>
        <authorList>
            <person name="Brown C.T."/>
            <person name="Hug L.A."/>
            <person name="Thomas B.C."/>
            <person name="Sharon I."/>
            <person name="Castelle C.J."/>
            <person name="Singh A."/>
            <person name="Wilkins M.J."/>
            <person name="Williams K.H."/>
            <person name="Banfield J.F."/>
        </authorList>
    </citation>
    <scope>NUCLEOTIDE SEQUENCE [LARGE SCALE GENOMIC DNA]</scope>
</reference>
<dbReference type="EMBL" id="LBYB01000010">
    <property type="protein sequence ID" value="KKR41502.1"/>
    <property type="molecule type" value="Genomic_DNA"/>
</dbReference>
<proteinExistence type="predicted"/>
<protein>
    <submittedName>
        <fullName evidence="2">Uncharacterized protein</fullName>
    </submittedName>
</protein>